<evidence type="ECO:0000313" key="2">
    <source>
        <dbReference type="Proteomes" id="UP000324705"/>
    </source>
</evidence>
<evidence type="ECO:0000313" key="1">
    <source>
        <dbReference type="EMBL" id="VAI00725.1"/>
    </source>
</evidence>
<protein>
    <submittedName>
        <fullName evidence="1">Uncharacterized protein</fullName>
    </submittedName>
</protein>
<accession>A0A9R0SUG5</accession>
<sequence length="76" mass="8525">MALRSKLADIKKLDSSAMTYFKKMKVLADTLTPIGRSLRDEEFPGFVIKGLDADYDNLAEAIHNAKPVMPPHELYS</sequence>
<reference evidence="1 2" key="1">
    <citation type="submission" date="2017-09" db="EMBL/GenBank/DDBJ databases">
        <authorList>
            <consortium name="International Durum Wheat Genome Sequencing Consortium (IDWGSC)"/>
            <person name="Milanesi L."/>
        </authorList>
    </citation>
    <scope>NUCLEOTIDE SEQUENCE [LARGE SCALE GENOMIC DNA]</scope>
    <source>
        <strain evidence="2">cv. Svevo</strain>
    </source>
</reference>
<gene>
    <name evidence="1" type="ORF">TRITD_4Bv1G003350</name>
</gene>
<dbReference type="AlphaFoldDB" id="A0A9R0SUG5"/>
<dbReference type="Gramene" id="TRITD4Bv1G003350.1">
    <property type="protein sequence ID" value="TRITD4Bv1G003350.1"/>
    <property type="gene ID" value="TRITD4Bv1G003350"/>
</dbReference>
<keyword evidence="2" id="KW-1185">Reference proteome</keyword>
<dbReference type="EMBL" id="LT934118">
    <property type="protein sequence ID" value="VAI00725.1"/>
    <property type="molecule type" value="Genomic_DNA"/>
</dbReference>
<name>A0A9R0SUG5_TRITD</name>
<proteinExistence type="predicted"/>
<dbReference type="Proteomes" id="UP000324705">
    <property type="component" value="Chromosome 4B"/>
</dbReference>
<organism evidence="1 2">
    <name type="scientific">Triticum turgidum subsp. durum</name>
    <name type="common">Durum wheat</name>
    <name type="synonym">Triticum durum</name>
    <dbReference type="NCBI Taxonomy" id="4567"/>
    <lineage>
        <taxon>Eukaryota</taxon>
        <taxon>Viridiplantae</taxon>
        <taxon>Streptophyta</taxon>
        <taxon>Embryophyta</taxon>
        <taxon>Tracheophyta</taxon>
        <taxon>Spermatophyta</taxon>
        <taxon>Magnoliopsida</taxon>
        <taxon>Liliopsida</taxon>
        <taxon>Poales</taxon>
        <taxon>Poaceae</taxon>
        <taxon>BOP clade</taxon>
        <taxon>Pooideae</taxon>
        <taxon>Triticodae</taxon>
        <taxon>Triticeae</taxon>
        <taxon>Triticinae</taxon>
        <taxon>Triticum</taxon>
    </lineage>
</organism>